<comment type="caution">
    <text evidence="1">The sequence shown here is derived from an EMBL/GenBank/DDBJ whole genome shotgun (WGS) entry which is preliminary data.</text>
</comment>
<proteinExistence type="predicted"/>
<dbReference type="EMBL" id="QTSX02001432">
    <property type="protein sequence ID" value="KAJ9082427.1"/>
    <property type="molecule type" value="Genomic_DNA"/>
</dbReference>
<reference evidence="1" key="1">
    <citation type="submission" date="2022-04" db="EMBL/GenBank/DDBJ databases">
        <title>Genome of the entomopathogenic fungus Entomophthora muscae.</title>
        <authorList>
            <person name="Elya C."/>
            <person name="Lovett B.R."/>
            <person name="Lee E."/>
            <person name="Macias A.M."/>
            <person name="Hajek A.E."/>
            <person name="De Bivort B.L."/>
            <person name="Kasson M.T."/>
            <person name="De Fine Licht H.H."/>
            <person name="Stajich J.E."/>
        </authorList>
    </citation>
    <scope>NUCLEOTIDE SEQUENCE</scope>
    <source>
        <strain evidence="1">Berkeley</strain>
    </source>
</reference>
<evidence type="ECO:0000313" key="2">
    <source>
        <dbReference type="Proteomes" id="UP001165960"/>
    </source>
</evidence>
<evidence type="ECO:0000313" key="1">
    <source>
        <dbReference type="EMBL" id="KAJ9082427.1"/>
    </source>
</evidence>
<accession>A0ACC2U7N0</accession>
<dbReference type="Proteomes" id="UP001165960">
    <property type="component" value="Unassembled WGS sequence"/>
</dbReference>
<organism evidence="1 2">
    <name type="scientific">Entomophthora muscae</name>
    <dbReference type="NCBI Taxonomy" id="34485"/>
    <lineage>
        <taxon>Eukaryota</taxon>
        <taxon>Fungi</taxon>
        <taxon>Fungi incertae sedis</taxon>
        <taxon>Zoopagomycota</taxon>
        <taxon>Entomophthoromycotina</taxon>
        <taxon>Entomophthoromycetes</taxon>
        <taxon>Entomophthorales</taxon>
        <taxon>Entomophthoraceae</taxon>
        <taxon>Entomophthora</taxon>
    </lineage>
</organism>
<name>A0ACC2U7N0_9FUNG</name>
<keyword evidence="2" id="KW-1185">Reference proteome</keyword>
<protein>
    <submittedName>
        <fullName evidence="1">Uncharacterized protein</fullName>
    </submittedName>
</protein>
<sequence>MNHLIFTAVLTACLGIGGYQQGPEFFGSSPEGLGHDYHYDPGQLNSSNAGSWPPLVLPHSTLSIAVYTSLYYVLTFFSGSFGRYNIHTKVFWWLMTIYLIITALTGFQFSNLQPYFLQVVPTMSEYYIYLSFQNSSCCLYLLRSTNIQNNHVQTFCGLDALHTRDQNTRRICTVPEHGDSSLAVV</sequence>
<gene>
    <name evidence="1" type="ORF">DSO57_1004687</name>
</gene>